<dbReference type="EnsemblMetazoa" id="tetur29g00790.1">
    <property type="protein sequence ID" value="tetur29g00790.1"/>
    <property type="gene ID" value="tetur29g00790"/>
</dbReference>
<dbReference type="Pfam" id="PF07690">
    <property type="entry name" value="MFS_1"/>
    <property type="match status" value="2"/>
</dbReference>
<dbReference type="Proteomes" id="UP000015104">
    <property type="component" value="Unassembled WGS sequence"/>
</dbReference>
<feature type="region of interest" description="Disordered" evidence="1">
    <location>
        <begin position="1036"/>
        <end position="1062"/>
    </location>
</feature>
<dbReference type="Gene3D" id="1.20.1250.20">
    <property type="entry name" value="MFS general substrate transporter like domains"/>
    <property type="match status" value="2"/>
</dbReference>
<feature type="transmembrane region" description="Helical" evidence="2">
    <location>
        <begin position="365"/>
        <end position="391"/>
    </location>
</feature>
<dbReference type="PANTHER" id="PTHR11360">
    <property type="entry name" value="MONOCARBOXYLATE TRANSPORTER"/>
    <property type="match status" value="1"/>
</dbReference>
<protein>
    <recommendedName>
        <fullName evidence="5">Major facilitator superfamily (MFS) profile domain-containing protein</fullName>
    </recommendedName>
</protein>
<keyword evidence="2" id="KW-0812">Transmembrane</keyword>
<dbReference type="eggNOG" id="KOG2504">
    <property type="taxonomic scope" value="Eukaryota"/>
</dbReference>
<feature type="region of interest" description="Disordered" evidence="1">
    <location>
        <begin position="1"/>
        <end position="64"/>
    </location>
</feature>
<accession>T1L010</accession>
<keyword evidence="2" id="KW-0472">Membrane</keyword>
<feature type="transmembrane region" description="Helical" evidence="2">
    <location>
        <begin position="918"/>
        <end position="936"/>
    </location>
</feature>
<dbReference type="CDD" id="cd17352">
    <property type="entry name" value="MFS_MCT_SLC16"/>
    <property type="match status" value="1"/>
</dbReference>
<evidence type="ECO:0000313" key="4">
    <source>
        <dbReference type="Proteomes" id="UP000015104"/>
    </source>
</evidence>
<feature type="transmembrane region" description="Helical" evidence="2">
    <location>
        <begin position="428"/>
        <end position="447"/>
    </location>
</feature>
<feature type="compositionally biased region" description="Basic and acidic residues" evidence="1">
    <location>
        <begin position="11"/>
        <end position="28"/>
    </location>
</feature>
<feature type="transmembrane region" description="Helical" evidence="2">
    <location>
        <begin position="271"/>
        <end position="291"/>
    </location>
</feature>
<feature type="transmembrane region" description="Helical" evidence="2">
    <location>
        <begin position="977"/>
        <end position="999"/>
    </location>
</feature>
<feature type="compositionally biased region" description="Low complexity" evidence="1">
    <location>
        <begin position="116"/>
        <end position="142"/>
    </location>
</feature>
<dbReference type="AlphaFoldDB" id="T1L010"/>
<evidence type="ECO:0000313" key="3">
    <source>
        <dbReference type="EnsemblMetazoa" id="tetur29g00790.1"/>
    </source>
</evidence>
<evidence type="ECO:0008006" key="5">
    <source>
        <dbReference type="Google" id="ProtNLM"/>
    </source>
</evidence>
<dbReference type="OMA" id="CACKTES"/>
<dbReference type="PANTHER" id="PTHR11360:SF260">
    <property type="entry name" value="MFS DOMAIN-CONTAINING PROTEIN"/>
    <property type="match status" value="1"/>
</dbReference>
<feature type="transmembrane region" description="Helical" evidence="2">
    <location>
        <begin position="885"/>
        <end position="906"/>
    </location>
</feature>
<dbReference type="InterPro" id="IPR011701">
    <property type="entry name" value="MFS"/>
</dbReference>
<feature type="transmembrane region" description="Helical" evidence="2">
    <location>
        <begin position="397"/>
        <end position="421"/>
    </location>
</feature>
<keyword evidence="2" id="KW-1133">Transmembrane helix</keyword>
<organism evidence="3 4">
    <name type="scientific">Tetranychus urticae</name>
    <name type="common">Two-spotted spider mite</name>
    <dbReference type="NCBI Taxonomy" id="32264"/>
    <lineage>
        <taxon>Eukaryota</taxon>
        <taxon>Metazoa</taxon>
        <taxon>Ecdysozoa</taxon>
        <taxon>Arthropoda</taxon>
        <taxon>Chelicerata</taxon>
        <taxon>Arachnida</taxon>
        <taxon>Acari</taxon>
        <taxon>Acariformes</taxon>
        <taxon>Trombidiformes</taxon>
        <taxon>Prostigmata</taxon>
        <taxon>Eleutherengona</taxon>
        <taxon>Raphignathae</taxon>
        <taxon>Tetranychoidea</taxon>
        <taxon>Tetranychidae</taxon>
        <taxon>Tetranychus</taxon>
    </lineage>
</organism>
<feature type="region of interest" description="Disordered" evidence="1">
    <location>
        <begin position="116"/>
        <end position="168"/>
    </location>
</feature>
<evidence type="ECO:0000256" key="2">
    <source>
        <dbReference type="SAM" id="Phobius"/>
    </source>
</evidence>
<dbReference type="InterPro" id="IPR050327">
    <property type="entry name" value="Proton-linked_MCT"/>
</dbReference>
<gene>
    <name evidence="3" type="primary">107368979</name>
</gene>
<feature type="transmembrane region" description="Helical" evidence="2">
    <location>
        <begin position="312"/>
        <end position="333"/>
    </location>
</feature>
<dbReference type="SUPFAM" id="SSF103473">
    <property type="entry name" value="MFS general substrate transporter"/>
    <property type="match status" value="1"/>
</dbReference>
<feature type="transmembrane region" description="Helical" evidence="2">
    <location>
        <begin position="942"/>
        <end position="965"/>
    </location>
</feature>
<reference evidence="3" key="2">
    <citation type="submission" date="2015-06" db="UniProtKB">
        <authorList>
            <consortium name="EnsemblMetazoa"/>
        </authorList>
    </citation>
    <scope>IDENTIFICATION</scope>
</reference>
<proteinExistence type="predicted"/>
<dbReference type="EMBL" id="CAEY01000760">
    <property type="status" value="NOT_ANNOTATED_CDS"/>
    <property type="molecule type" value="Genomic_DNA"/>
</dbReference>
<feature type="compositionally biased region" description="Low complexity" evidence="1">
    <location>
        <begin position="240"/>
        <end position="252"/>
    </location>
</feature>
<evidence type="ECO:0000256" key="1">
    <source>
        <dbReference type="SAM" id="MobiDB-lite"/>
    </source>
</evidence>
<feature type="region of interest" description="Disordered" evidence="1">
    <location>
        <begin position="240"/>
        <end position="265"/>
    </location>
</feature>
<dbReference type="HOGENOM" id="CLU_001265_59_2_1"/>
<keyword evidence="4" id="KW-1185">Reference proteome</keyword>
<sequence length="1080" mass="117745">MENSIDGDTDCSEKCPTDRCLLLDKRDTQPIIPDDEGDDGDDEDDDDEEGDDEQGNGDENEQIFTDSHPHLNIYQQPREMNGNGDSSSILNIVNASNGNHNNLTINNQANKVNININNGNNDCNPEQQGNNSSNLNQVNSSESHSHSENGLSDLATRSKRFPRFNQEKKLRESDIDKVTINSKLSNANQKPSFAKFDETSYHNGVVNVNNNNHLHLNQNKNSCNCYGKGDNVNCVRRLISSDSGGSNKSSSKSGRKSRSGGPPQVAPDGGWGWVVVFASFMISLIADGVSLSYGFFQMDLTKHFGQSKGKTALVGSLLLSMPALTGPIASALTDRYGCRTMTIVSGLLSASGFILGSFARKLEHLFIAFSITGIGLSLSYVTSIVIVAYYFNTKRSLATGLAVCGTGIGTFLFAPLTTYLLNEFSWRGTLLIMSGFFLNIIVFGALMRDINVSEVDSIDGQESDSDEDSVIEPLSIRNSGLIQQNCCGPFVNGTCIGAKDVTCDGSRHSIDKNIFPLSGLSATKLAATTIPSIVEEIPFCVNKLPNDSDSFKSKPNGSSNKPLSSNCINSHCSSMFPADKQATSTLFQNQPDHLYAHNNCNFHPHQHNNCNSTNPRLLRFQSSYSSSTTKSDLKNYSSLVNIPTYITHNGLVSKDILAEISGRKDGNLNQLLQKYPNLLSILNHRDQEKSLFLSSRAIGHDPESEQGVSNLITEPDNLKPNNVPNNLPISNNKEGVDSKKHVKVDIETCFPRNNTNRLKVVGIGNANVVGLNGTPGTSKDLLGSKMQRASLTYRTAVFRDVRRYRLRSSSAPDIFHNSMVAISERESFFYDIKQVLIDSVDLSIFKNIRFTIFCLSNLLLHGCIDVPYVYLPDHAISSGICVKEMAFYLISVLGIANTLGTIIVGYIGDKPWLRPSTWYSGLTALGGISMALIPLARNYYLLAVLAAFYGFSVSANYTLVSVILVDIISLDKFTNAYGLMLLVQGIASMLGPPIAGWLFDISGDYNTTFYVIGLCVFASGTIVFPLNESRFLQASVSSPPSSSSNGSSVIESTSRTSSPVEDKITALSSNKTFFDKESFP</sequence>
<dbReference type="KEGG" id="tut:107368979"/>
<feature type="compositionally biased region" description="Low complexity" evidence="1">
    <location>
        <begin position="1036"/>
        <end position="1058"/>
    </location>
</feature>
<feature type="transmembrane region" description="Helical" evidence="2">
    <location>
        <begin position="1005"/>
        <end position="1026"/>
    </location>
</feature>
<feature type="compositionally biased region" description="Acidic residues" evidence="1">
    <location>
        <begin position="33"/>
        <end position="61"/>
    </location>
</feature>
<feature type="transmembrane region" description="Helical" evidence="2">
    <location>
        <begin position="339"/>
        <end position="358"/>
    </location>
</feature>
<dbReference type="InterPro" id="IPR036259">
    <property type="entry name" value="MFS_trans_sf"/>
</dbReference>
<name>T1L010_TETUR</name>
<dbReference type="OrthoDB" id="410267at2759"/>
<reference evidence="4" key="1">
    <citation type="submission" date="2011-08" db="EMBL/GenBank/DDBJ databases">
        <authorList>
            <person name="Rombauts S."/>
        </authorList>
    </citation>
    <scope>NUCLEOTIDE SEQUENCE</scope>
    <source>
        <strain evidence="4">London</strain>
    </source>
</reference>
<feature type="compositionally biased region" description="Acidic residues" evidence="1">
    <location>
        <begin position="1"/>
        <end position="10"/>
    </location>
</feature>
<dbReference type="GO" id="GO:0008028">
    <property type="term" value="F:monocarboxylic acid transmembrane transporter activity"/>
    <property type="evidence" value="ECO:0007669"/>
    <property type="project" value="TreeGrafter"/>
</dbReference>